<dbReference type="AlphaFoldDB" id="X1JRC3"/>
<evidence type="ECO:0000313" key="2">
    <source>
        <dbReference type="EMBL" id="GAH96612.1"/>
    </source>
</evidence>
<organism evidence="2">
    <name type="scientific">marine sediment metagenome</name>
    <dbReference type="NCBI Taxonomy" id="412755"/>
    <lineage>
        <taxon>unclassified sequences</taxon>
        <taxon>metagenomes</taxon>
        <taxon>ecological metagenomes</taxon>
    </lineage>
</organism>
<sequence>MALSQTPRHCEIRLQLDQAEIAYSPTGHSHLTILPQPSPVYNTVKEAVRAQGAIDMSVTFIPGPGLKTAVLEAIDSGVKYIVAPVERVPLPDIMEMVS</sequence>
<accession>X1JRC3</accession>
<dbReference type="EMBL" id="BARU01047123">
    <property type="protein sequence ID" value="GAH96612.1"/>
    <property type="molecule type" value="Genomic_DNA"/>
</dbReference>
<feature type="non-terminal residue" evidence="2">
    <location>
        <position position="98"/>
    </location>
</feature>
<comment type="caution">
    <text evidence="2">The sequence shown here is derived from an EMBL/GenBank/DDBJ whole genome shotgun (WGS) entry which is preliminary data.</text>
</comment>
<evidence type="ECO:0000259" key="1">
    <source>
        <dbReference type="Pfam" id="PF02629"/>
    </source>
</evidence>
<feature type="domain" description="CoA-binding" evidence="1">
    <location>
        <begin position="38"/>
        <end position="83"/>
    </location>
</feature>
<name>X1JRC3_9ZZZZ</name>
<dbReference type="Gene3D" id="3.40.50.720">
    <property type="entry name" value="NAD(P)-binding Rossmann-like Domain"/>
    <property type="match status" value="1"/>
</dbReference>
<protein>
    <recommendedName>
        <fullName evidence="1">CoA-binding domain-containing protein</fullName>
    </recommendedName>
</protein>
<proteinExistence type="predicted"/>
<dbReference type="InterPro" id="IPR003781">
    <property type="entry name" value="CoA-bd"/>
</dbReference>
<dbReference type="Pfam" id="PF02629">
    <property type="entry name" value="CoA_binding"/>
    <property type="match status" value="1"/>
</dbReference>
<reference evidence="2" key="1">
    <citation type="journal article" date="2014" name="Front. Microbiol.">
        <title>High frequency of phylogenetically diverse reductive dehalogenase-homologous genes in deep subseafloor sedimentary metagenomes.</title>
        <authorList>
            <person name="Kawai M."/>
            <person name="Futagami T."/>
            <person name="Toyoda A."/>
            <person name="Takaki Y."/>
            <person name="Nishi S."/>
            <person name="Hori S."/>
            <person name="Arai W."/>
            <person name="Tsubouchi T."/>
            <person name="Morono Y."/>
            <person name="Uchiyama I."/>
            <person name="Ito T."/>
            <person name="Fujiyama A."/>
            <person name="Inagaki F."/>
            <person name="Takami H."/>
        </authorList>
    </citation>
    <scope>NUCLEOTIDE SEQUENCE</scope>
    <source>
        <strain evidence="2">Expedition CK06-06</strain>
    </source>
</reference>
<dbReference type="InterPro" id="IPR036291">
    <property type="entry name" value="NAD(P)-bd_dom_sf"/>
</dbReference>
<dbReference type="SUPFAM" id="SSF51735">
    <property type="entry name" value="NAD(P)-binding Rossmann-fold domains"/>
    <property type="match status" value="1"/>
</dbReference>
<gene>
    <name evidence="2" type="ORF">S03H2_70758</name>
</gene>